<gene>
    <name evidence="3" type="ORF">DW352_14700</name>
</gene>
<name>A0A345ZXL2_9HYPH</name>
<evidence type="ECO:0000259" key="2">
    <source>
        <dbReference type="Pfam" id="PF13239"/>
    </source>
</evidence>
<protein>
    <recommendedName>
        <fullName evidence="2">2TM domain-containing protein</fullName>
    </recommendedName>
</protein>
<dbReference type="KEGG" id="ptaw:DW352_14700"/>
<dbReference type="EMBL" id="CP031417">
    <property type="protein sequence ID" value="AXK81659.1"/>
    <property type="molecule type" value="Genomic_DNA"/>
</dbReference>
<evidence type="ECO:0000256" key="1">
    <source>
        <dbReference type="SAM" id="Phobius"/>
    </source>
</evidence>
<feature type="domain" description="2TM" evidence="2">
    <location>
        <begin position="9"/>
        <end position="60"/>
    </location>
</feature>
<feature type="transmembrane region" description="Helical" evidence="1">
    <location>
        <begin position="39"/>
        <end position="60"/>
    </location>
</feature>
<evidence type="ECO:0000313" key="3">
    <source>
        <dbReference type="EMBL" id="AXK81659.1"/>
    </source>
</evidence>
<dbReference type="Pfam" id="PF13239">
    <property type="entry name" value="2TM"/>
    <property type="match status" value="1"/>
</dbReference>
<keyword evidence="1" id="KW-0812">Transmembrane</keyword>
<keyword evidence="1" id="KW-0472">Membrane</keyword>
<dbReference type="RefSeq" id="WP_115692038.1">
    <property type="nucleotide sequence ID" value="NZ_CP031417.1"/>
</dbReference>
<dbReference type="Proteomes" id="UP000254889">
    <property type="component" value="Chromosome"/>
</dbReference>
<evidence type="ECO:0000313" key="4">
    <source>
        <dbReference type="Proteomes" id="UP000254889"/>
    </source>
</evidence>
<dbReference type="InterPro" id="IPR025698">
    <property type="entry name" value="2TM_dom"/>
</dbReference>
<dbReference type="OrthoDB" id="5145586at2"/>
<feature type="transmembrane region" description="Helical" evidence="1">
    <location>
        <begin position="12"/>
        <end position="33"/>
    </location>
</feature>
<organism evidence="3 4">
    <name type="scientific">Pseudolabrys taiwanensis</name>
    <dbReference type="NCBI Taxonomy" id="331696"/>
    <lineage>
        <taxon>Bacteria</taxon>
        <taxon>Pseudomonadati</taxon>
        <taxon>Pseudomonadota</taxon>
        <taxon>Alphaproteobacteria</taxon>
        <taxon>Hyphomicrobiales</taxon>
        <taxon>Xanthobacteraceae</taxon>
        <taxon>Pseudolabrys</taxon>
    </lineage>
</organism>
<keyword evidence="4" id="KW-1185">Reference proteome</keyword>
<dbReference type="AlphaFoldDB" id="A0A345ZXL2"/>
<sequence length="70" mass="7716">MINSTPEQKKLGFRIHAMVFVPAVVVMLIINALTGAPYWSLWAALGWGIGLFCHWFFVLGPGAPKTQSTQ</sequence>
<proteinExistence type="predicted"/>
<keyword evidence="1" id="KW-1133">Transmembrane helix</keyword>
<reference evidence="3 4" key="1">
    <citation type="submission" date="2018-07" db="EMBL/GenBank/DDBJ databases">
        <authorList>
            <person name="Quirk P.G."/>
            <person name="Krulwich T.A."/>
        </authorList>
    </citation>
    <scope>NUCLEOTIDE SEQUENCE [LARGE SCALE GENOMIC DNA]</scope>
    <source>
        <strain evidence="3 4">CC-BB4</strain>
    </source>
</reference>
<accession>A0A345ZXL2</accession>